<name>X1W2E7_9ZZZZ</name>
<reference evidence="1" key="1">
    <citation type="journal article" date="2014" name="Front. Microbiol.">
        <title>High frequency of phylogenetically diverse reductive dehalogenase-homologous genes in deep subseafloor sedimentary metagenomes.</title>
        <authorList>
            <person name="Kawai M."/>
            <person name="Futagami T."/>
            <person name="Toyoda A."/>
            <person name="Takaki Y."/>
            <person name="Nishi S."/>
            <person name="Hori S."/>
            <person name="Arai W."/>
            <person name="Tsubouchi T."/>
            <person name="Morono Y."/>
            <person name="Uchiyama I."/>
            <person name="Ito T."/>
            <person name="Fujiyama A."/>
            <person name="Inagaki F."/>
            <person name="Takami H."/>
        </authorList>
    </citation>
    <scope>NUCLEOTIDE SEQUENCE</scope>
    <source>
        <strain evidence="1">Expedition CK06-06</strain>
    </source>
</reference>
<feature type="non-terminal residue" evidence="1">
    <location>
        <position position="1"/>
    </location>
</feature>
<comment type="caution">
    <text evidence="1">The sequence shown here is derived from an EMBL/GenBank/DDBJ whole genome shotgun (WGS) entry which is preliminary data.</text>
</comment>
<organism evidence="1">
    <name type="scientific">marine sediment metagenome</name>
    <dbReference type="NCBI Taxonomy" id="412755"/>
    <lineage>
        <taxon>unclassified sequences</taxon>
        <taxon>metagenomes</taxon>
        <taxon>ecological metagenomes</taxon>
    </lineage>
</organism>
<protein>
    <submittedName>
        <fullName evidence="1">Uncharacterized protein</fullName>
    </submittedName>
</protein>
<dbReference type="EMBL" id="BARW01038571">
    <property type="protein sequence ID" value="GAJ23575.1"/>
    <property type="molecule type" value="Genomic_DNA"/>
</dbReference>
<dbReference type="AlphaFoldDB" id="X1W2E7"/>
<gene>
    <name evidence="1" type="ORF">S12H4_59149</name>
</gene>
<proteinExistence type="predicted"/>
<accession>X1W2E7</accession>
<evidence type="ECO:0000313" key="1">
    <source>
        <dbReference type="EMBL" id="GAJ23575.1"/>
    </source>
</evidence>
<sequence>AAMFSLSMILSFKRVIFGEYKYLGNFAYAKLYDDYYPIPEHVEGYLTCRFPNWKIPCKGINWKKREKILSANTYKNWRKNK</sequence>